<evidence type="ECO:0000256" key="5">
    <source>
        <dbReference type="ARBA" id="ARBA00022857"/>
    </source>
</evidence>
<dbReference type="AlphaFoldDB" id="A0A2P8CWD1"/>
<reference evidence="8 9" key="1">
    <citation type="submission" date="2018-03" db="EMBL/GenBank/DDBJ databases">
        <title>Genomic Encyclopedia of Type Strains, Phase III (KMG-III): the genomes of soil and plant-associated and newly described type strains.</title>
        <authorList>
            <person name="Whitman W."/>
        </authorList>
    </citation>
    <scope>NUCLEOTIDE SEQUENCE [LARGE SCALE GENOMIC DNA]</scope>
    <source>
        <strain evidence="8 9">CGMCC 1.12700</strain>
    </source>
</reference>
<dbReference type="InterPro" id="IPR000415">
    <property type="entry name" value="Nitroreductase-like"/>
</dbReference>
<dbReference type="Gene3D" id="3.40.109.10">
    <property type="entry name" value="NADH Oxidase"/>
    <property type="match status" value="1"/>
</dbReference>
<proteinExistence type="inferred from homology"/>
<evidence type="ECO:0000256" key="3">
    <source>
        <dbReference type="ARBA" id="ARBA00022630"/>
    </source>
</evidence>
<evidence type="ECO:0000313" key="8">
    <source>
        <dbReference type="EMBL" id="PSK89246.1"/>
    </source>
</evidence>
<gene>
    <name evidence="8" type="ORF">B0I18_11247</name>
</gene>
<evidence type="ECO:0000256" key="4">
    <source>
        <dbReference type="ARBA" id="ARBA00022643"/>
    </source>
</evidence>
<dbReference type="EMBL" id="PYGD01000012">
    <property type="protein sequence ID" value="PSK89246.1"/>
    <property type="molecule type" value="Genomic_DNA"/>
</dbReference>
<comment type="similarity">
    <text evidence="2">Belongs to the nitroreductase family.</text>
</comment>
<organism evidence="8 9">
    <name type="scientific">Taibaiella chishuiensis</name>
    <dbReference type="NCBI Taxonomy" id="1434707"/>
    <lineage>
        <taxon>Bacteria</taxon>
        <taxon>Pseudomonadati</taxon>
        <taxon>Bacteroidota</taxon>
        <taxon>Chitinophagia</taxon>
        <taxon>Chitinophagales</taxon>
        <taxon>Chitinophagaceae</taxon>
        <taxon>Taibaiella</taxon>
    </lineage>
</organism>
<accession>A0A2P8CWD1</accession>
<dbReference type="Proteomes" id="UP000240572">
    <property type="component" value="Unassembled WGS sequence"/>
</dbReference>
<keyword evidence="9" id="KW-1185">Reference proteome</keyword>
<evidence type="ECO:0000256" key="6">
    <source>
        <dbReference type="ARBA" id="ARBA00023002"/>
    </source>
</evidence>
<comment type="caution">
    <text evidence="8">The sequence shown here is derived from an EMBL/GenBank/DDBJ whole genome shotgun (WGS) entry which is preliminary data.</text>
</comment>
<keyword evidence="4" id="KW-0288">FMN</keyword>
<dbReference type="PANTHER" id="PTHR43673">
    <property type="entry name" value="NAD(P)H NITROREDUCTASE YDGI-RELATED"/>
    <property type="match status" value="1"/>
</dbReference>
<dbReference type="GO" id="GO:0016491">
    <property type="term" value="F:oxidoreductase activity"/>
    <property type="evidence" value="ECO:0007669"/>
    <property type="project" value="UniProtKB-KW"/>
</dbReference>
<dbReference type="RefSeq" id="WP_106524900.1">
    <property type="nucleotide sequence ID" value="NZ_PYGD01000012.1"/>
</dbReference>
<comment type="cofactor">
    <cofactor evidence="1">
        <name>FMN</name>
        <dbReference type="ChEBI" id="CHEBI:58210"/>
    </cofactor>
</comment>
<feature type="domain" description="Nitroreductase" evidence="7">
    <location>
        <begin position="9"/>
        <end position="183"/>
    </location>
</feature>
<evidence type="ECO:0000313" key="9">
    <source>
        <dbReference type="Proteomes" id="UP000240572"/>
    </source>
</evidence>
<sequence>MELIEKLNWRYAAKRMNGKKIPAEKLDHILEAIRLSASSAGLQPYKVLVISDAATKEKLKAVAYNQPQITEASEVLVFAAWDKVNEQHIDDYMAYIASERGVSLESLDAFKANFGKILSRPAEEQFAWTSRQTYIALGTGLIAAAVEEIDATPMEGFDNAAVDELLGLQQKGLKSVSILTLGYRDDEQDWLAPLKKVRRTKAELFEMI</sequence>
<evidence type="ECO:0000256" key="1">
    <source>
        <dbReference type="ARBA" id="ARBA00001917"/>
    </source>
</evidence>
<name>A0A2P8CWD1_9BACT</name>
<dbReference type="InterPro" id="IPR029479">
    <property type="entry name" value="Nitroreductase"/>
</dbReference>
<protein>
    <submittedName>
        <fullName evidence="8">Nitroreductase</fullName>
    </submittedName>
</protein>
<dbReference type="OrthoDB" id="9809288at2"/>
<keyword evidence="3" id="KW-0285">Flavoprotein</keyword>
<evidence type="ECO:0000256" key="2">
    <source>
        <dbReference type="ARBA" id="ARBA00007118"/>
    </source>
</evidence>
<keyword evidence="5" id="KW-0521">NADP</keyword>
<dbReference type="PANTHER" id="PTHR43673:SF2">
    <property type="entry name" value="NITROREDUCTASE"/>
    <property type="match status" value="1"/>
</dbReference>
<dbReference type="SUPFAM" id="SSF55469">
    <property type="entry name" value="FMN-dependent nitroreductase-like"/>
    <property type="match status" value="1"/>
</dbReference>
<dbReference type="Pfam" id="PF00881">
    <property type="entry name" value="Nitroreductase"/>
    <property type="match status" value="1"/>
</dbReference>
<keyword evidence="6" id="KW-0560">Oxidoreductase</keyword>
<evidence type="ECO:0000259" key="7">
    <source>
        <dbReference type="Pfam" id="PF00881"/>
    </source>
</evidence>
<dbReference type="InterPro" id="IPR033878">
    <property type="entry name" value="NfsB-like"/>
</dbReference>
<dbReference type="CDD" id="cd02149">
    <property type="entry name" value="NfsB-like"/>
    <property type="match status" value="1"/>
</dbReference>